<evidence type="ECO:0008006" key="3">
    <source>
        <dbReference type="Google" id="ProtNLM"/>
    </source>
</evidence>
<evidence type="ECO:0000313" key="1">
    <source>
        <dbReference type="EMBL" id="GBN25020.1"/>
    </source>
</evidence>
<name>A0A4Y2MF34_ARAVE</name>
<dbReference type="EMBL" id="BGPR01007193">
    <property type="protein sequence ID" value="GBN25020.1"/>
    <property type="molecule type" value="Genomic_DNA"/>
</dbReference>
<comment type="caution">
    <text evidence="1">The sequence shown here is derived from an EMBL/GenBank/DDBJ whole genome shotgun (WGS) entry which is preliminary data.</text>
</comment>
<sequence>MPESKKESPSPQVCESKKCHKQEDCEADECCVQVLSIADPTCRKLRQRGDHCLTDLTMNDGNYAFGCPCVKGLKCGPQKVLDHNGVVKFEDRCGD</sequence>
<dbReference type="Gene3D" id="2.10.80.10">
    <property type="entry name" value="Lipase, subunit A"/>
    <property type="match status" value="1"/>
</dbReference>
<dbReference type="OrthoDB" id="6421530at2759"/>
<proteinExistence type="predicted"/>
<organism evidence="1 2">
    <name type="scientific">Araneus ventricosus</name>
    <name type="common">Orbweaver spider</name>
    <name type="synonym">Epeira ventricosa</name>
    <dbReference type="NCBI Taxonomy" id="182803"/>
    <lineage>
        <taxon>Eukaryota</taxon>
        <taxon>Metazoa</taxon>
        <taxon>Ecdysozoa</taxon>
        <taxon>Arthropoda</taxon>
        <taxon>Chelicerata</taxon>
        <taxon>Arachnida</taxon>
        <taxon>Araneae</taxon>
        <taxon>Araneomorphae</taxon>
        <taxon>Entelegynae</taxon>
        <taxon>Araneoidea</taxon>
        <taxon>Araneidae</taxon>
        <taxon>Araneus</taxon>
    </lineage>
</organism>
<reference evidence="1 2" key="1">
    <citation type="journal article" date="2019" name="Sci. Rep.">
        <title>Orb-weaving spider Araneus ventricosus genome elucidates the spidroin gene catalogue.</title>
        <authorList>
            <person name="Kono N."/>
            <person name="Nakamura H."/>
            <person name="Ohtoshi R."/>
            <person name="Moran D.A.P."/>
            <person name="Shinohara A."/>
            <person name="Yoshida Y."/>
            <person name="Fujiwara M."/>
            <person name="Mori M."/>
            <person name="Tomita M."/>
            <person name="Arakawa K."/>
        </authorList>
    </citation>
    <scope>NUCLEOTIDE SEQUENCE [LARGE SCALE GENOMIC DNA]</scope>
</reference>
<dbReference type="Proteomes" id="UP000499080">
    <property type="component" value="Unassembled WGS sequence"/>
</dbReference>
<accession>A0A4Y2MF34</accession>
<protein>
    <recommendedName>
        <fullName evidence="3">Prokineticin domain-containing protein</fullName>
    </recommendedName>
</protein>
<gene>
    <name evidence="1" type="ORF">AVEN_109458_1</name>
</gene>
<keyword evidence="2" id="KW-1185">Reference proteome</keyword>
<dbReference type="AlphaFoldDB" id="A0A4Y2MF34"/>
<evidence type="ECO:0000313" key="2">
    <source>
        <dbReference type="Proteomes" id="UP000499080"/>
    </source>
</evidence>